<dbReference type="GO" id="GO:0019005">
    <property type="term" value="C:SCF ubiquitin ligase complex"/>
    <property type="evidence" value="ECO:0007669"/>
    <property type="project" value="TreeGrafter"/>
</dbReference>
<dbReference type="InterPro" id="IPR036047">
    <property type="entry name" value="F-box-like_dom_sf"/>
</dbReference>
<feature type="region of interest" description="Disordered" evidence="2">
    <location>
        <begin position="1"/>
        <end position="87"/>
    </location>
</feature>
<dbReference type="OrthoDB" id="2117972at2759"/>
<feature type="domain" description="F-box protein Hrt3/FBXO9 C-terminal" evidence="3">
    <location>
        <begin position="436"/>
        <end position="597"/>
    </location>
</feature>
<dbReference type="InParanoid" id="A0A066W564"/>
<comment type="caution">
    <text evidence="4">The sequence shown here is derived from an EMBL/GenBank/DDBJ whole genome shotgun (WGS) entry which is preliminary data.</text>
</comment>
<sequence length="615" mass="69254">MNMSGSSADSHAPTCSSLHAGAGSGIEAMAGASDDGTAAGNDPQAELKRFRLQWQRDLHDQQRRRRQHSPEVRKAESSAPRDALGKSSSRLNELILRSSQSISAAVAVPSEGAADQEDPAVVQLTRMMVNCFSTNVQQYSEAVLKERVHAFDEALELYRKSFRTDANVDHTFQNAAMLLEEPQVQHYLSEHESLRTVAAKVAEATEGLASQARMQPATKSRSLSNTRITQEAAAETAQASTESMEAPPSPEGAANIQHLLTRARALRRKLTETLAHDKEKAEKAARLGNVDAFVQANEDTLCMIAKLPDEVVLLILRHLISMPHGRTTLSRAMGIVHAADTLAQHAERAPDEVQQQPDCVPKIRKKDQSILNDPRRKAISHLMQGMDHTSLELLGRVSWKFRVLSLDPDLWRRLVEHVYKTPQLLPETKPAVWHRQVAPRWREAYIKHPRVRFNGVYIASCQYTRPGVNEENVWIKVIHVIEFYRYFRFLPDGRCLSLRTTDPPTEVVRKIDPSLRVNGFAIGSWQLYPDGLEDDKLFGRPPGPKLQITHLYDETMPSIRFRLILLLRNGGPIGRWNKMDLLEYRSVNLHTGEDEPLLQKHSKPFFFSAVRSFIT</sequence>
<feature type="compositionally biased region" description="Basic and acidic residues" evidence="2">
    <location>
        <begin position="45"/>
        <end position="61"/>
    </location>
</feature>
<dbReference type="SUPFAM" id="SSF81383">
    <property type="entry name" value="F-box domain"/>
    <property type="match status" value="1"/>
</dbReference>
<name>A0A066W564_TILAU</name>
<dbReference type="Proteomes" id="UP000027361">
    <property type="component" value="Unassembled WGS sequence"/>
</dbReference>
<dbReference type="Pfam" id="PF19270">
    <property type="entry name" value="FBO_C"/>
    <property type="match status" value="1"/>
</dbReference>
<evidence type="ECO:0000313" key="5">
    <source>
        <dbReference type="Proteomes" id="UP000027361"/>
    </source>
</evidence>
<gene>
    <name evidence="4" type="ORF">K437DRAFT_274098</name>
</gene>
<dbReference type="RefSeq" id="XP_013243333.1">
    <property type="nucleotide sequence ID" value="XM_013387879.1"/>
</dbReference>
<evidence type="ECO:0000256" key="2">
    <source>
        <dbReference type="SAM" id="MobiDB-lite"/>
    </source>
</evidence>
<dbReference type="STRING" id="1037660.A0A066W564"/>
<dbReference type="AlphaFoldDB" id="A0A066W564"/>
<feature type="compositionally biased region" description="Low complexity" evidence="2">
    <location>
        <begin position="229"/>
        <end position="246"/>
    </location>
</feature>
<evidence type="ECO:0000256" key="1">
    <source>
        <dbReference type="ARBA" id="ARBA00022786"/>
    </source>
</evidence>
<dbReference type="EMBL" id="JMSN01000039">
    <property type="protein sequence ID" value="KDN45895.1"/>
    <property type="molecule type" value="Genomic_DNA"/>
</dbReference>
<keyword evidence="5" id="KW-1185">Reference proteome</keyword>
<proteinExistence type="predicted"/>
<dbReference type="HOGENOM" id="CLU_017706_2_0_1"/>
<dbReference type="GO" id="GO:0005737">
    <property type="term" value="C:cytoplasm"/>
    <property type="evidence" value="ECO:0007669"/>
    <property type="project" value="TreeGrafter"/>
</dbReference>
<accession>A0A066W564</accession>
<dbReference type="InterPro" id="IPR045464">
    <property type="entry name" value="Hrt3/FBXO9_C"/>
</dbReference>
<reference evidence="4 5" key="1">
    <citation type="submission" date="2014-05" db="EMBL/GenBank/DDBJ databases">
        <title>Draft genome sequence of a rare smut relative, Tilletiaria anomala UBC 951.</title>
        <authorList>
            <consortium name="DOE Joint Genome Institute"/>
            <person name="Toome M."/>
            <person name="Kuo A."/>
            <person name="Henrissat B."/>
            <person name="Lipzen A."/>
            <person name="Tritt A."/>
            <person name="Yoshinaga Y."/>
            <person name="Zane M."/>
            <person name="Barry K."/>
            <person name="Grigoriev I.V."/>
            <person name="Spatafora J.W."/>
            <person name="Aimea M.C."/>
        </authorList>
    </citation>
    <scope>NUCLEOTIDE SEQUENCE [LARGE SCALE GENOMIC DNA]</scope>
    <source>
        <strain evidence="4 5">UBC 951</strain>
    </source>
</reference>
<protein>
    <recommendedName>
        <fullName evidence="3">F-box protein Hrt3/FBXO9 C-terminal domain-containing protein</fullName>
    </recommendedName>
</protein>
<organism evidence="4 5">
    <name type="scientific">Tilletiaria anomala (strain ATCC 24038 / CBS 436.72 / UBC 951)</name>
    <dbReference type="NCBI Taxonomy" id="1037660"/>
    <lineage>
        <taxon>Eukaryota</taxon>
        <taxon>Fungi</taxon>
        <taxon>Dikarya</taxon>
        <taxon>Basidiomycota</taxon>
        <taxon>Ustilaginomycotina</taxon>
        <taxon>Exobasidiomycetes</taxon>
        <taxon>Georgefischeriales</taxon>
        <taxon>Tilletiariaceae</taxon>
        <taxon>Tilletiaria</taxon>
    </lineage>
</organism>
<evidence type="ECO:0000313" key="4">
    <source>
        <dbReference type="EMBL" id="KDN45895.1"/>
    </source>
</evidence>
<keyword evidence="1" id="KW-0833">Ubl conjugation pathway</keyword>
<feature type="region of interest" description="Disordered" evidence="2">
    <location>
        <begin position="209"/>
        <end position="250"/>
    </location>
</feature>
<dbReference type="GO" id="GO:0031146">
    <property type="term" value="P:SCF-dependent proteasomal ubiquitin-dependent protein catabolic process"/>
    <property type="evidence" value="ECO:0007669"/>
    <property type="project" value="TreeGrafter"/>
</dbReference>
<dbReference type="PANTHER" id="PTHR12874">
    <property type="entry name" value="F-BOX ONLY PROTEIN 48-RELATED"/>
    <property type="match status" value="1"/>
</dbReference>
<feature type="compositionally biased region" description="Polar residues" evidence="2">
    <location>
        <begin position="1"/>
        <end position="17"/>
    </location>
</feature>
<dbReference type="PANTHER" id="PTHR12874:SF9">
    <property type="entry name" value="F-BOX ONLY PROTEIN 48"/>
    <property type="match status" value="1"/>
</dbReference>
<evidence type="ECO:0000259" key="3">
    <source>
        <dbReference type="Pfam" id="PF19270"/>
    </source>
</evidence>
<feature type="compositionally biased region" description="Polar residues" evidence="2">
    <location>
        <begin position="217"/>
        <end position="228"/>
    </location>
</feature>
<dbReference type="GeneID" id="25266495"/>
<dbReference type="Gene3D" id="1.20.1280.50">
    <property type="match status" value="1"/>
</dbReference>